<name>A0A7M4E917_CROPO</name>
<evidence type="ECO:0000256" key="4">
    <source>
        <dbReference type="PROSITE-ProRule" id="PRU00221"/>
    </source>
</evidence>
<dbReference type="PROSITE" id="PS50082">
    <property type="entry name" value="WD_REPEATS_2"/>
    <property type="match status" value="4"/>
</dbReference>
<keyword evidence="6" id="KW-1185">Reference proteome</keyword>
<dbReference type="Proteomes" id="UP000594220">
    <property type="component" value="Unplaced"/>
</dbReference>
<dbReference type="GO" id="GO:0005829">
    <property type="term" value="C:cytosol"/>
    <property type="evidence" value="ECO:0007669"/>
    <property type="project" value="Ensembl"/>
</dbReference>
<dbReference type="GO" id="GO:0030220">
    <property type="term" value="P:platelet formation"/>
    <property type="evidence" value="ECO:0007669"/>
    <property type="project" value="Ensembl"/>
</dbReference>
<dbReference type="GeneTree" id="ENSGT00390000009416"/>
<dbReference type="GO" id="GO:0005911">
    <property type="term" value="C:cell-cell junction"/>
    <property type="evidence" value="ECO:0007669"/>
    <property type="project" value="Ensembl"/>
</dbReference>
<feature type="repeat" description="WD" evidence="4">
    <location>
        <begin position="501"/>
        <end position="542"/>
    </location>
</feature>
<dbReference type="GO" id="GO:0040011">
    <property type="term" value="P:locomotion"/>
    <property type="evidence" value="ECO:0007669"/>
    <property type="project" value="TreeGrafter"/>
</dbReference>
<dbReference type="GO" id="GO:0045199">
    <property type="term" value="P:maintenance of epithelial cell apical/basal polarity"/>
    <property type="evidence" value="ECO:0007669"/>
    <property type="project" value="Ensembl"/>
</dbReference>
<comment type="similarity">
    <text evidence="3">Belongs to the WD repeat AIP1 family.</text>
</comment>
<reference evidence="5" key="2">
    <citation type="submission" date="2025-09" db="UniProtKB">
        <authorList>
            <consortium name="Ensembl"/>
        </authorList>
    </citation>
    <scope>IDENTIFICATION</scope>
</reference>
<dbReference type="SMART" id="SM00320">
    <property type="entry name" value="WD40"/>
    <property type="match status" value="9"/>
</dbReference>
<dbReference type="GO" id="GO:0045214">
    <property type="term" value="P:sarcomere organization"/>
    <property type="evidence" value="ECO:0007669"/>
    <property type="project" value="Ensembl"/>
</dbReference>
<proteinExistence type="inferred from homology"/>
<dbReference type="GO" id="GO:0030043">
    <property type="term" value="P:actin filament fragmentation"/>
    <property type="evidence" value="ECO:0007669"/>
    <property type="project" value="Ensembl"/>
</dbReference>
<feature type="repeat" description="WD" evidence="4">
    <location>
        <begin position="202"/>
        <end position="243"/>
    </location>
</feature>
<dbReference type="AlphaFoldDB" id="A0A7M4E917"/>
<dbReference type="GO" id="GO:0030836">
    <property type="term" value="P:positive regulation of actin filament depolymerization"/>
    <property type="evidence" value="ECO:0007669"/>
    <property type="project" value="Ensembl"/>
</dbReference>
<dbReference type="PANTHER" id="PTHR19856:SF0">
    <property type="entry name" value="WD REPEAT-CONTAINING PROTEIN 1"/>
    <property type="match status" value="1"/>
</dbReference>
<keyword evidence="1 4" id="KW-0853">WD repeat</keyword>
<evidence type="ECO:0000256" key="1">
    <source>
        <dbReference type="ARBA" id="ARBA00022574"/>
    </source>
</evidence>
<feature type="repeat" description="WD" evidence="4">
    <location>
        <begin position="157"/>
        <end position="198"/>
    </location>
</feature>
<organism evidence="5 6">
    <name type="scientific">Crocodylus porosus</name>
    <name type="common">Saltwater crocodile</name>
    <name type="synonym">Estuarine crocodile</name>
    <dbReference type="NCBI Taxonomy" id="8502"/>
    <lineage>
        <taxon>Eukaryota</taxon>
        <taxon>Metazoa</taxon>
        <taxon>Chordata</taxon>
        <taxon>Craniata</taxon>
        <taxon>Vertebrata</taxon>
        <taxon>Euteleostomi</taxon>
        <taxon>Archelosauria</taxon>
        <taxon>Archosauria</taxon>
        <taxon>Crocodylia</taxon>
        <taxon>Longirostres</taxon>
        <taxon>Crocodylidae</taxon>
        <taxon>Crocodylus</taxon>
    </lineage>
</organism>
<dbReference type="Gene3D" id="2.130.10.10">
    <property type="entry name" value="YVTN repeat-like/Quinoprotein amine dehydrogenase"/>
    <property type="match status" value="3"/>
</dbReference>
<gene>
    <name evidence="5" type="primary">WDR1</name>
</gene>
<dbReference type="GO" id="GO:0060307">
    <property type="term" value="P:regulation of ventricular cardiac muscle cell membrane repolarization"/>
    <property type="evidence" value="ECO:0007669"/>
    <property type="project" value="Ensembl"/>
</dbReference>
<protein>
    <submittedName>
        <fullName evidence="5">WD repeat domain 1</fullName>
    </submittedName>
</protein>
<dbReference type="GO" id="GO:0098978">
    <property type="term" value="C:glutamatergic synapse"/>
    <property type="evidence" value="ECO:0007669"/>
    <property type="project" value="Ensembl"/>
</dbReference>
<evidence type="ECO:0000313" key="6">
    <source>
        <dbReference type="Proteomes" id="UP000594220"/>
    </source>
</evidence>
<dbReference type="GO" id="GO:0042247">
    <property type="term" value="P:establishment of planar polarity of follicular epithelium"/>
    <property type="evidence" value="ECO:0007669"/>
    <property type="project" value="Ensembl"/>
</dbReference>
<dbReference type="InterPro" id="IPR015943">
    <property type="entry name" value="WD40/YVTN_repeat-like_dom_sf"/>
</dbReference>
<feature type="repeat" description="WD" evidence="4">
    <location>
        <begin position="54"/>
        <end position="95"/>
    </location>
</feature>
<sequence length="580" mass="63424">MPYEIKKVFASLPQVERGVSKILGGDPKGNSFLYANGKCVVIRNIDNPAIADIYTEHAHQVVVAKYAPSGFYIASGDVSGKLRIWDTTQKEHLLKYEYQPFAGKIKDIAWTEDSKRIAVVGEGRENISVLMDDVSSKQVMHMLCLKLLKKLFSCCLLQDHTRFVNCVRFSPDGNRFATASADGQIFIYDGKTGEKICSLGGNKAHDGGIYAISWSPDSSQLLSASGDKTSKIWDVGANSVVNTFNMGSNVLDQQLGCLWQKDHLLSVSLSGYINYLDKNNPSKPLRVIKGHSKSIQCLTVHKNGGKSYIYSGSHDGHINILLGIKFIFNDGFSGKGHTNQVSRMAVDEMDQLVSCSMDDTVRYTSLSKKDYSGLDAVKMDVQPKCLAVGPGGYTVVVCIGQIILMKDKKKCFVIDDPGYEPEAVAVQPGGNTVAVGGLDGNVHLYSIQGTTLKNAERTVEAKGAVTDLAYSHDGAFLAVCDANKVVTVFSVADGYAEHNVFYGHHAKIVCIAWSPDNEHFASGGMDMMVYVWTLSDPETSIKIPDAHRLHHVSSVAWLDEHTLVTTSHDASVKEWSISYK</sequence>
<dbReference type="InterPro" id="IPR001680">
    <property type="entry name" value="WD40_rpt"/>
</dbReference>
<dbReference type="PROSITE" id="PS00678">
    <property type="entry name" value="WD_REPEATS_1"/>
    <property type="match status" value="1"/>
</dbReference>
<evidence type="ECO:0000313" key="5">
    <source>
        <dbReference type="Ensembl" id="ENSCPRP00005005785.1"/>
    </source>
</evidence>
<dbReference type="GO" id="GO:0005886">
    <property type="term" value="C:plasma membrane"/>
    <property type="evidence" value="ECO:0007669"/>
    <property type="project" value="Ensembl"/>
</dbReference>
<dbReference type="Ensembl" id="ENSCPRT00005006786.1">
    <property type="protein sequence ID" value="ENSCPRP00005005785.1"/>
    <property type="gene ID" value="ENSCPRG00005003976.1"/>
</dbReference>
<dbReference type="GO" id="GO:0002446">
    <property type="term" value="P:neutrophil mediated immunity"/>
    <property type="evidence" value="ECO:0007669"/>
    <property type="project" value="Ensembl"/>
</dbReference>
<accession>A0A7M4E917</accession>
<dbReference type="GO" id="GO:0051015">
    <property type="term" value="F:actin filament binding"/>
    <property type="evidence" value="ECO:0007669"/>
    <property type="project" value="TreeGrafter"/>
</dbReference>
<dbReference type="GO" id="GO:0030865">
    <property type="term" value="P:cortical cytoskeleton organization"/>
    <property type="evidence" value="ECO:0007669"/>
    <property type="project" value="Ensembl"/>
</dbReference>
<evidence type="ECO:0000256" key="3">
    <source>
        <dbReference type="ARBA" id="ARBA00038366"/>
    </source>
</evidence>
<reference evidence="5" key="1">
    <citation type="submission" date="2025-08" db="UniProtKB">
        <authorList>
            <consortium name="Ensembl"/>
        </authorList>
    </citation>
    <scope>IDENTIFICATION</scope>
</reference>
<evidence type="ECO:0000256" key="2">
    <source>
        <dbReference type="ARBA" id="ARBA00022737"/>
    </source>
</evidence>
<dbReference type="OMA" id="GSIDTCV"/>
<dbReference type="SUPFAM" id="SSF101908">
    <property type="entry name" value="Putative isomerase YbhE"/>
    <property type="match status" value="1"/>
</dbReference>
<keyword evidence="2" id="KW-0677">Repeat</keyword>
<dbReference type="InterPro" id="IPR019775">
    <property type="entry name" value="WD40_repeat_CS"/>
</dbReference>
<dbReference type="GO" id="GO:0008360">
    <property type="term" value="P:regulation of cell shape"/>
    <property type="evidence" value="ECO:0007669"/>
    <property type="project" value="Ensembl"/>
</dbReference>
<dbReference type="Pfam" id="PF00400">
    <property type="entry name" value="WD40"/>
    <property type="match status" value="8"/>
</dbReference>
<dbReference type="FunFam" id="2.130.10.10:FF:000203">
    <property type="entry name" value="WD repeat domain 1"/>
    <property type="match status" value="1"/>
</dbReference>
<dbReference type="GO" id="GO:1990266">
    <property type="term" value="P:neutrophil migration"/>
    <property type="evidence" value="ECO:0007669"/>
    <property type="project" value="Ensembl"/>
</dbReference>
<dbReference type="PANTHER" id="PTHR19856">
    <property type="entry name" value="WD-REPEATCONTAINING PROTEIN WDR1"/>
    <property type="match status" value="1"/>
</dbReference>
<dbReference type="PROSITE" id="PS50294">
    <property type="entry name" value="WD_REPEATS_REGION"/>
    <property type="match status" value="4"/>
</dbReference>
<dbReference type="GO" id="GO:0030864">
    <property type="term" value="C:cortical actin cytoskeleton"/>
    <property type="evidence" value="ECO:0007669"/>
    <property type="project" value="TreeGrafter"/>
</dbReference>
<dbReference type="GO" id="GO:0043297">
    <property type="term" value="P:apical junction assembly"/>
    <property type="evidence" value="ECO:0007669"/>
    <property type="project" value="Ensembl"/>
</dbReference>
<dbReference type="SUPFAM" id="SSF50978">
    <property type="entry name" value="WD40 repeat-like"/>
    <property type="match status" value="2"/>
</dbReference>
<dbReference type="InterPro" id="IPR036322">
    <property type="entry name" value="WD40_repeat_dom_sf"/>
</dbReference>